<feature type="transmembrane region" description="Helical" evidence="6">
    <location>
        <begin position="79"/>
        <end position="97"/>
    </location>
</feature>
<feature type="transmembrane region" description="Helical" evidence="6">
    <location>
        <begin position="177"/>
        <end position="200"/>
    </location>
</feature>
<feature type="transmembrane region" description="Helical" evidence="6">
    <location>
        <begin position="138"/>
        <end position="157"/>
    </location>
</feature>
<evidence type="ECO:0000256" key="4">
    <source>
        <dbReference type="ARBA" id="ARBA00022989"/>
    </source>
</evidence>
<evidence type="ECO:0000256" key="1">
    <source>
        <dbReference type="ARBA" id="ARBA00004651"/>
    </source>
</evidence>
<evidence type="ECO:0000256" key="3">
    <source>
        <dbReference type="ARBA" id="ARBA00022692"/>
    </source>
</evidence>
<feature type="transmembrane region" description="Helical" evidence="6">
    <location>
        <begin position="212"/>
        <end position="230"/>
    </location>
</feature>
<evidence type="ECO:0000313" key="7">
    <source>
        <dbReference type="EMBL" id="MBP2436142.1"/>
    </source>
</evidence>
<dbReference type="PANTHER" id="PTHR30086">
    <property type="entry name" value="ARGININE EXPORTER PROTEIN ARGO"/>
    <property type="match status" value="1"/>
</dbReference>
<organism evidence="7 8">
    <name type="scientific">Microbacterium amylolyticum</name>
    <dbReference type="NCBI Taxonomy" id="936337"/>
    <lineage>
        <taxon>Bacteria</taxon>
        <taxon>Bacillati</taxon>
        <taxon>Actinomycetota</taxon>
        <taxon>Actinomycetes</taxon>
        <taxon>Micrococcales</taxon>
        <taxon>Microbacteriaceae</taxon>
        <taxon>Microbacterium</taxon>
    </lineage>
</organism>
<protein>
    <submittedName>
        <fullName evidence="7">L-lysine exporter family protein LysE/ArgO</fullName>
    </submittedName>
</protein>
<keyword evidence="8" id="KW-1185">Reference proteome</keyword>
<accession>A0ABS4ZFZ3</accession>
<evidence type="ECO:0000256" key="2">
    <source>
        <dbReference type="ARBA" id="ARBA00022475"/>
    </source>
</evidence>
<feature type="transmembrane region" description="Helical" evidence="6">
    <location>
        <begin position="40"/>
        <end position="67"/>
    </location>
</feature>
<dbReference type="RefSeq" id="WP_165137142.1">
    <property type="nucleotide sequence ID" value="NZ_CP049253.1"/>
</dbReference>
<evidence type="ECO:0000313" key="8">
    <source>
        <dbReference type="Proteomes" id="UP001519362"/>
    </source>
</evidence>
<keyword evidence="5 6" id="KW-0472">Membrane</keyword>
<reference evidence="7 8" key="1">
    <citation type="submission" date="2021-03" db="EMBL/GenBank/DDBJ databases">
        <title>Sequencing the genomes of 1000 actinobacteria strains.</title>
        <authorList>
            <person name="Klenk H.-P."/>
        </authorList>
    </citation>
    <scope>NUCLEOTIDE SEQUENCE [LARGE SCALE GENOMIC DNA]</scope>
    <source>
        <strain evidence="7 8">DSM 24221</strain>
    </source>
</reference>
<dbReference type="Proteomes" id="UP001519362">
    <property type="component" value="Unassembled WGS sequence"/>
</dbReference>
<name>A0ABS4ZFZ3_9MICO</name>
<dbReference type="PANTHER" id="PTHR30086:SF20">
    <property type="entry name" value="ARGININE EXPORTER PROTEIN ARGO-RELATED"/>
    <property type="match status" value="1"/>
</dbReference>
<gene>
    <name evidence="7" type="ORF">JOF34_000728</name>
</gene>
<proteinExistence type="predicted"/>
<feature type="transmembrane region" description="Helical" evidence="6">
    <location>
        <begin position="6"/>
        <end position="28"/>
    </location>
</feature>
<sequence length="231" mass="24215">MLTALFSGLVLCLTIIVAPGAQNVFLLREGIRHAHEGRRHALTLAAVCFVSDVVLISASVAGFGVIVESVPWLFDVAKWGGVAFLACYGLMAAWRAFRPSGATLTAPAEPAPEPGESLRTGAVATATLTRVVPAVQSALLPAVLTCLAITFLNPHTYVDTVLLLGSVSTHYGEAASMFAVGAITGSAIWFAFITFAARYAARWLRSPRSWQILDGIIAVGMMALAAGIAFA</sequence>
<comment type="subcellular location">
    <subcellularLocation>
        <location evidence="1">Cell membrane</location>
        <topology evidence="1">Multi-pass membrane protein</topology>
    </subcellularLocation>
</comment>
<keyword evidence="2" id="KW-1003">Cell membrane</keyword>
<dbReference type="Pfam" id="PF01810">
    <property type="entry name" value="LysE"/>
    <property type="match status" value="1"/>
</dbReference>
<dbReference type="InterPro" id="IPR001123">
    <property type="entry name" value="LeuE-type"/>
</dbReference>
<comment type="caution">
    <text evidence="7">The sequence shown here is derived from an EMBL/GenBank/DDBJ whole genome shotgun (WGS) entry which is preliminary data.</text>
</comment>
<evidence type="ECO:0000256" key="6">
    <source>
        <dbReference type="SAM" id="Phobius"/>
    </source>
</evidence>
<keyword evidence="3 6" id="KW-0812">Transmembrane</keyword>
<dbReference type="EMBL" id="JAGIOL010000001">
    <property type="protein sequence ID" value="MBP2436142.1"/>
    <property type="molecule type" value="Genomic_DNA"/>
</dbReference>
<evidence type="ECO:0000256" key="5">
    <source>
        <dbReference type="ARBA" id="ARBA00023136"/>
    </source>
</evidence>
<keyword evidence="4 6" id="KW-1133">Transmembrane helix</keyword>